<feature type="compositionally biased region" description="Polar residues" evidence="8">
    <location>
        <begin position="1"/>
        <end position="15"/>
    </location>
</feature>
<organism evidence="10 11">
    <name type="scientific">Clathrus columnatus</name>
    <dbReference type="NCBI Taxonomy" id="1419009"/>
    <lineage>
        <taxon>Eukaryota</taxon>
        <taxon>Fungi</taxon>
        <taxon>Dikarya</taxon>
        <taxon>Basidiomycota</taxon>
        <taxon>Agaricomycotina</taxon>
        <taxon>Agaricomycetes</taxon>
        <taxon>Phallomycetidae</taxon>
        <taxon>Phallales</taxon>
        <taxon>Clathraceae</taxon>
        <taxon>Clathrus</taxon>
    </lineage>
</organism>
<dbReference type="Pfam" id="PF07766">
    <property type="entry name" value="LETM1_RBD"/>
    <property type="match status" value="2"/>
</dbReference>
<dbReference type="PANTHER" id="PTHR14009">
    <property type="entry name" value="LEUCINE ZIPPER-EF-HAND CONTAINING TRANSMEMBRANE PROTEIN"/>
    <property type="match status" value="1"/>
</dbReference>
<dbReference type="AlphaFoldDB" id="A0AAV5A2M9"/>
<dbReference type="InterPro" id="IPR033122">
    <property type="entry name" value="LETM1-like_RBD"/>
</dbReference>
<evidence type="ECO:0000313" key="10">
    <source>
        <dbReference type="EMBL" id="GJJ06145.1"/>
    </source>
</evidence>
<gene>
    <name evidence="10" type="ORF">Clacol_000334</name>
</gene>
<comment type="caution">
    <text evidence="10">The sequence shown here is derived from an EMBL/GenBank/DDBJ whole genome shotgun (WGS) entry which is preliminary data.</text>
</comment>
<dbReference type="GO" id="GO:0005743">
    <property type="term" value="C:mitochondrial inner membrane"/>
    <property type="evidence" value="ECO:0007669"/>
    <property type="project" value="UniProtKB-SubCell"/>
</dbReference>
<reference evidence="10" key="1">
    <citation type="submission" date="2021-10" db="EMBL/GenBank/DDBJ databases">
        <title>De novo Genome Assembly of Clathrus columnatus (Basidiomycota, Fungi) Using Illumina and Nanopore Sequence Data.</title>
        <authorList>
            <person name="Ogiso-Tanaka E."/>
            <person name="Itagaki H."/>
            <person name="Hosoya T."/>
            <person name="Hosaka K."/>
        </authorList>
    </citation>
    <scope>NUCLEOTIDE SEQUENCE</scope>
    <source>
        <strain evidence="10">MO-923</strain>
    </source>
</reference>
<keyword evidence="5 7" id="KW-0496">Mitochondrion</keyword>
<evidence type="ECO:0000256" key="4">
    <source>
        <dbReference type="ARBA" id="ARBA00022989"/>
    </source>
</evidence>
<evidence type="ECO:0000256" key="1">
    <source>
        <dbReference type="ARBA" id="ARBA00004434"/>
    </source>
</evidence>
<dbReference type="EMBL" id="BPWL01000001">
    <property type="protein sequence ID" value="GJJ06145.1"/>
    <property type="molecule type" value="Genomic_DNA"/>
</dbReference>
<dbReference type="PANTHER" id="PTHR14009:SF1">
    <property type="entry name" value="MITOCHONDRIAL PROTON_CALCIUM EXCHANGER PROTEIN"/>
    <property type="match status" value="1"/>
</dbReference>
<name>A0AAV5A2M9_9AGAM</name>
<keyword evidence="11" id="KW-1185">Reference proteome</keyword>
<proteinExistence type="predicted"/>
<dbReference type="Proteomes" id="UP001050691">
    <property type="component" value="Unassembled WGS sequence"/>
</dbReference>
<evidence type="ECO:0000313" key="11">
    <source>
        <dbReference type="Proteomes" id="UP001050691"/>
    </source>
</evidence>
<evidence type="ECO:0000256" key="6">
    <source>
        <dbReference type="ARBA" id="ARBA00023136"/>
    </source>
</evidence>
<evidence type="ECO:0000256" key="2">
    <source>
        <dbReference type="ARBA" id="ARBA00022692"/>
    </source>
</evidence>
<evidence type="ECO:0000256" key="8">
    <source>
        <dbReference type="SAM" id="MobiDB-lite"/>
    </source>
</evidence>
<keyword evidence="4" id="KW-1133">Transmembrane helix</keyword>
<keyword evidence="6" id="KW-0472">Membrane</keyword>
<protein>
    <recommendedName>
        <fullName evidence="9">Letm1 RBD domain-containing protein</fullName>
    </recommendedName>
</protein>
<keyword evidence="2" id="KW-0812">Transmembrane</keyword>
<evidence type="ECO:0000256" key="3">
    <source>
        <dbReference type="ARBA" id="ARBA00022792"/>
    </source>
</evidence>
<feature type="region of interest" description="Disordered" evidence="8">
    <location>
        <begin position="55"/>
        <end position="135"/>
    </location>
</feature>
<evidence type="ECO:0000256" key="7">
    <source>
        <dbReference type="PROSITE-ProRule" id="PRU01094"/>
    </source>
</evidence>
<evidence type="ECO:0000256" key="5">
    <source>
        <dbReference type="ARBA" id="ARBA00023128"/>
    </source>
</evidence>
<sequence>MTAQGLKSTSLSVHSFSKRKHYSTLTRGKASRDYLLIPVTCSNSVTLRSHRRYSTIPGQGITSNKETVPISSIQPHKPKVDLRPAPKKASKEVRPANPPPPPTQITQKPHQSTSSPSNSTAADTRKSSEHLGPFESTKYDFAEATRRGVFAPLPEGTSKIGAVWHNLKQYFWFYYRGLKLILVAHRRQAAAIKQRIKDAEAKGEDALMTRSETRFLQSYNRNLFKLLPFVVTVLILEEAIPFIVLYAPRLLPSTCLLPSQQERIEDKRRSKQRSHIAIAKMELGQIEIAPTPKGVSSLSPELSLAVAGIFATPTYGPSFWIRHRISQHLRHLAKDDVLLSREGNGSSLQDGELTEALEERGIILNSSLTQQEKLAMLHWWLKSAQDENSRLQLVLQFAKDTRLD</sequence>
<dbReference type="GO" id="GO:0043022">
    <property type="term" value="F:ribosome binding"/>
    <property type="evidence" value="ECO:0007669"/>
    <property type="project" value="InterPro"/>
</dbReference>
<feature type="compositionally biased region" description="Polar residues" evidence="8">
    <location>
        <begin position="56"/>
        <end position="74"/>
    </location>
</feature>
<feature type="region of interest" description="Disordered" evidence="8">
    <location>
        <begin position="1"/>
        <end position="25"/>
    </location>
</feature>
<feature type="compositionally biased region" description="Polar residues" evidence="8">
    <location>
        <begin position="104"/>
        <end position="122"/>
    </location>
</feature>
<dbReference type="GO" id="GO:0030003">
    <property type="term" value="P:intracellular monoatomic cation homeostasis"/>
    <property type="evidence" value="ECO:0007669"/>
    <property type="project" value="TreeGrafter"/>
</dbReference>
<keyword evidence="3" id="KW-0999">Mitochondrion inner membrane</keyword>
<accession>A0AAV5A2M9</accession>
<evidence type="ECO:0000259" key="9">
    <source>
        <dbReference type="PROSITE" id="PS51758"/>
    </source>
</evidence>
<comment type="subcellular location">
    <subcellularLocation>
        <location evidence="1">Mitochondrion inner membrane</location>
        <topology evidence="1">Single-pass membrane protein</topology>
    </subcellularLocation>
</comment>
<feature type="compositionally biased region" description="Basic and acidic residues" evidence="8">
    <location>
        <begin position="78"/>
        <end position="94"/>
    </location>
</feature>
<dbReference type="PROSITE" id="PS51758">
    <property type="entry name" value="LETM1_RBD"/>
    <property type="match status" value="1"/>
</dbReference>
<dbReference type="InterPro" id="IPR044202">
    <property type="entry name" value="LETM1/MDM38-like"/>
</dbReference>
<feature type="domain" description="Letm1 RBD" evidence="9">
    <location>
        <begin position="225"/>
        <end position="404"/>
    </location>
</feature>